<feature type="domain" description="Vacuolar sorting protein Vps3844 C-terminal" evidence="3">
    <location>
        <begin position="306"/>
        <end position="412"/>
    </location>
</feature>
<evidence type="ECO:0000313" key="5">
    <source>
        <dbReference type="Proteomes" id="UP000243515"/>
    </source>
</evidence>
<name>A0A232LUA2_9EURO</name>
<dbReference type="AlphaFoldDB" id="A0A232LUA2"/>
<dbReference type="PANTHER" id="PTHR36853">
    <property type="entry name" value="EXPRESSED PROTEIN"/>
    <property type="match status" value="1"/>
</dbReference>
<evidence type="ECO:0000256" key="2">
    <source>
        <dbReference type="SAM" id="SignalP"/>
    </source>
</evidence>
<keyword evidence="2" id="KW-0732">Signal</keyword>
<protein>
    <recommendedName>
        <fullName evidence="3">Vacuolar sorting protein Vps3844 C-terminal domain-containing protein</fullName>
    </recommendedName>
</protein>
<dbReference type="InterPro" id="IPR024382">
    <property type="entry name" value="Vps3844_C"/>
</dbReference>
<dbReference type="Pfam" id="PF12955">
    <property type="entry name" value="Vps3844_C"/>
    <property type="match status" value="1"/>
</dbReference>
<evidence type="ECO:0000313" key="4">
    <source>
        <dbReference type="EMBL" id="OXV07696.1"/>
    </source>
</evidence>
<proteinExistence type="predicted"/>
<keyword evidence="1" id="KW-0472">Membrane</keyword>
<keyword evidence="5" id="KW-1185">Reference proteome</keyword>
<organism evidence="4 5">
    <name type="scientific">Elaphomyces granulatus</name>
    <dbReference type="NCBI Taxonomy" id="519963"/>
    <lineage>
        <taxon>Eukaryota</taxon>
        <taxon>Fungi</taxon>
        <taxon>Dikarya</taxon>
        <taxon>Ascomycota</taxon>
        <taxon>Pezizomycotina</taxon>
        <taxon>Eurotiomycetes</taxon>
        <taxon>Eurotiomycetidae</taxon>
        <taxon>Eurotiales</taxon>
        <taxon>Elaphomycetaceae</taxon>
        <taxon>Elaphomyces</taxon>
    </lineage>
</organism>
<feature type="transmembrane region" description="Helical" evidence="1">
    <location>
        <begin position="375"/>
        <end position="395"/>
    </location>
</feature>
<gene>
    <name evidence="4" type="ORF">Egran_04541</name>
</gene>
<dbReference type="EMBL" id="NPHW01004625">
    <property type="protein sequence ID" value="OXV07696.1"/>
    <property type="molecule type" value="Genomic_DNA"/>
</dbReference>
<dbReference type="GO" id="GO:0005783">
    <property type="term" value="C:endoplasmic reticulum"/>
    <property type="evidence" value="ECO:0007669"/>
    <property type="project" value="TreeGrafter"/>
</dbReference>
<feature type="chain" id="PRO_5012714641" description="Vacuolar sorting protein Vps3844 C-terminal domain-containing protein" evidence="2">
    <location>
        <begin position="21"/>
        <end position="421"/>
    </location>
</feature>
<keyword evidence="1" id="KW-0812">Transmembrane</keyword>
<evidence type="ECO:0000256" key="1">
    <source>
        <dbReference type="SAM" id="Phobius"/>
    </source>
</evidence>
<accession>A0A232LUA2</accession>
<reference evidence="4 5" key="1">
    <citation type="journal article" date="2015" name="Environ. Microbiol.">
        <title>Metagenome sequence of Elaphomyces granulatus from sporocarp tissue reveals Ascomycota ectomycorrhizal fingerprints of genome expansion and a Proteobacteria-rich microbiome.</title>
        <authorList>
            <person name="Quandt C.A."/>
            <person name="Kohler A."/>
            <person name="Hesse C.N."/>
            <person name="Sharpton T.J."/>
            <person name="Martin F."/>
            <person name="Spatafora J.W."/>
        </authorList>
    </citation>
    <scope>NUCLEOTIDE SEQUENCE [LARGE SCALE GENOMIC DNA]</scope>
    <source>
        <strain evidence="4 5">OSC145934</strain>
    </source>
</reference>
<feature type="signal peptide" evidence="2">
    <location>
        <begin position="1"/>
        <end position="20"/>
    </location>
</feature>
<sequence length="421" mass="46126">MNHITTLLFLTSFIVSEARAHGGFIYTFDSNLQLKPSRGISLSEDSTKLVLERRITSTTESSSLGLLGEEVIEVLDRFGGLQTPLFGSAEGDEVSRKLLIVCHGVDSATVTAVSDTHPSDFYAPHTLRDFVEDSYLETLIHPTHDAAAYSEACSFDFKGEESTGDSAKLIELQECLSTQSVFRETFRIIDKDLLTHFPSVSIRSWVGETGASRNVSTDDPTLVEGFLRNLFQHLILLSELKQETTVVLLPAMSTTLQPIQIPTTRYNWKAQLVASSSNPASPKIKPRSVESNVLRETVLSSLVPSCYKTNLTCVRETNNCSGRGYCYRKYVSTDEALPNCYSCKCMEEVKKDKDGSIISRVRWGGPACQKKDVSAMFFLLASITIIVAVAVASAISQLLSVGQEELPSVIGAGVGTLRAQK</sequence>
<comment type="caution">
    <text evidence="4">The sequence shown here is derived from an EMBL/GenBank/DDBJ whole genome shotgun (WGS) entry which is preliminary data.</text>
</comment>
<dbReference type="PANTHER" id="PTHR36853:SF1">
    <property type="entry name" value="DUF3844 DOMAIN-CONTAINING PROTEIN"/>
    <property type="match status" value="1"/>
</dbReference>
<keyword evidence="1" id="KW-1133">Transmembrane helix</keyword>
<evidence type="ECO:0000259" key="3">
    <source>
        <dbReference type="Pfam" id="PF12955"/>
    </source>
</evidence>
<dbReference type="InterPro" id="IPR053065">
    <property type="entry name" value="Archenteron_Induction-Rel"/>
</dbReference>
<dbReference type="Proteomes" id="UP000243515">
    <property type="component" value="Unassembled WGS sequence"/>
</dbReference>